<dbReference type="Gene3D" id="3.50.50.60">
    <property type="entry name" value="FAD/NAD(P)-binding domain"/>
    <property type="match status" value="2"/>
</dbReference>
<dbReference type="Pfam" id="PF07992">
    <property type="entry name" value="Pyr_redox_2"/>
    <property type="match status" value="1"/>
</dbReference>
<evidence type="ECO:0000256" key="9">
    <source>
        <dbReference type="ARBA" id="ARBA00023002"/>
    </source>
</evidence>
<evidence type="ECO:0000256" key="15">
    <source>
        <dbReference type="PIRSR" id="PIRSR000350-4"/>
    </source>
</evidence>
<feature type="active site" description="Proton acceptor" evidence="13">
    <location>
        <position position="494"/>
    </location>
</feature>
<keyword evidence="8" id="KW-0809">Transit peptide</keyword>
<feature type="domain" description="FAD/NAD(P)-binding" evidence="19">
    <location>
        <begin position="60"/>
        <end position="372"/>
    </location>
</feature>
<comment type="similarity">
    <text evidence="3 16">Belongs to the class-I pyridine nucleotide-disulfide oxidoreductase family.</text>
</comment>
<dbReference type="GO" id="GO:0005829">
    <property type="term" value="C:cytosol"/>
    <property type="evidence" value="ECO:0007669"/>
    <property type="project" value="TreeGrafter"/>
</dbReference>
<dbReference type="RefSeq" id="XP_004358820.1">
    <property type="nucleotide sequence ID" value="XM_004358763.1"/>
</dbReference>
<accession>F4PU44</accession>
<keyword evidence="12 16" id="KW-0676">Redox-active center</keyword>
<dbReference type="GO" id="GO:0006749">
    <property type="term" value="P:glutathione metabolic process"/>
    <property type="evidence" value="ECO:0007669"/>
    <property type="project" value="EnsemblProtists"/>
</dbReference>
<dbReference type="GO" id="GO:0004362">
    <property type="term" value="F:glutathione-disulfide reductase (NADPH) activity"/>
    <property type="evidence" value="ECO:0007669"/>
    <property type="project" value="UniProtKB-EC"/>
</dbReference>
<dbReference type="InterPro" id="IPR004099">
    <property type="entry name" value="Pyr_nucl-diS_OxRdtase_dimer"/>
</dbReference>
<dbReference type="InterPro" id="IPR046952">
    <property type="entry name" value="GSHR/TRXR-like"/>
</dbReference>
<keyword evidence="9 16" id="KW-0560">Oxidoreductase</keyword>
<protein>
    <recommendedName>
        <fullName evidence="17">Glutathione reductase</fullName>
        <ecNumber evidence="17">1.8.1.7</ecNumber>
    </recommendedName>
</protein>
<dbReference type="NCBIfam" id="TIGR01421">
    <property type="entry name" value="gluta_reduc_1"/>
    <property type="match status" value="1"/>
</dbReference>
<comment type="function">
    <text evidence="17">Catalyzes the reduction of glutathione disulfide (GSSG) to reduced glutathione (GSH). Constitutes the major mechanism to maintain a high GSH:GSSG ratio in the cytosol.</text>
</comment>
<keyword evidence="10" id="KW-0496">Mitochondrion</keyword>
<evidence type="ECO:0000256" key="10">
    <source>
        <dbReference type="ARBA" id="ARBA00023128"/>
    </source>
</evidence>
<dbReference type="PANTHER" id="PTHR42737">
    <property type="entry name" value="GLUTATHIONE REDUCTASE"/>
    <property type="match status" value="1"/>
</dbReference>
<dbReference type="GO" id="GO:0045454">
    <property type="term" value="P:cell redox homeostasis"/>
    <property type="evidence" value="ECO:0007669"/>
    <property type="project" value="EnsemblProtists"/>
</dbReference>
<dbReference type="SUPFAM" id="SSF55424">
    <property type="entry name" value="FAD/NAD-linked reductases, dimerisation (C-terminal) domain"/>
    <property type="match status" value="1"/>
</dbReference>
<feature type="binding site" evidence="14">
    <location>
        <begin position="228"/>
        <end position="235"/>
    </location>
    <ligand>
        <name>NAD(+)</name>
        <dbReference type="ChEBI" id="CHEBI:57540"/>
    </ligand>
</feature>
<evidence type="ECO:0000256" key="3">
    <source>
        <dbReference type="ARBA" id="ARBA00007532"/>
    </source>
</evidence>
<evidence type="ECO:0000256" key="1">
    <source>
        <dbReference type="ARBA" id="ARBA00004173"/>
    </source>
</evidence>
<keyword evidence="11" id="KW-1015">Disulfide bond</keyword>
<organism evidence="20 21">
    <name type="scientific">Cavenderia fasciculata</name>
    <name type="common">Slime mold</name>
    <name type="synonym">Dictyostelium fasciculatum</name>
    <dbReference type="NCBI Taxonomy" id="261658"/>
    <lineage>
        <taxon>Eukaryota</taxon>
        <taxon>Amoebozoa</taxon>
        <taxon>Evosea</taxon>
        <taxon>Eumycetozoa</taxon>
        <taxon>Dictyostelia</taxon>
        <taxon>Acytosteliales</taxon>
        <taxon>Cavenderiaceae</taxon>
        <taxon>Cavenderia</taxon>
    </lineage>
</organism>
<evidence type="ECO:0000256" key="14">
    <source>
        <dbReference type="PIRSR" id="PIRSR000350-3"/>
    </source>
</evidence>
<keyword evidence="6 14" id="KW-0274">FAD</keyword>
<comment type="catalytic activity">
    <reaction evidence="17">
        <text>2 glutathione + NADP(+) = glutathione disulfide + NADPH + H(+)</text>
        <dbReference type="Rhea" id="RHEA:11740"/>
        <dbReference type="ChEBI" id="CHEBI:15378"/>
        <dbReference type="ChEBI" id="CHEBI:57783"/>
        <dbReference type="ChEBI" id="CHEBI:57925"/>
        <dbReference type="ChEBI" id="CHEBI:58297"/>
        <dbReference type="ChEBI" id="CHEBI:58349"/>
        <dbReference type="EC" id="1.8.1.7"/>
    </reaction>
</comment>
<dbReference type="FunFam" id="3.50.50.60:FF:000484">
    <property type="entry name" value="Glutathione reductase, mitochondrial"/>
    <property type="match status" value="1"/>
</dbReference>
<dbReference type="EC" id="1.8.1.7" evidence="17"/>
<evidence type="ECO:0000256" key="2">
    <source>
        <dbReference type="ARBA" id="ARBA00004496"/>
    </source>
</evidence>
<dbReference type="EMBL" id="GL883010">
    <property type="protein sequence ID" value="EGG20970.1"/>
    <property type="molecule type" value="Genomic_DNA"/>
</dbReference>
<evidence type="ECO:0000259" key="18">
    <source>
        <dbReference type="Pfam" id="PF02852"/>
    </source>
</evidence>
<feature type="domain" description="Pyridine nucleotide-disulphide oxidoreductase dimerisation" evidence="18">
    <location>
        <begin position="393"/>
        <end position="502"/>
    </location>
</feature>
<evidence type="ECO:0000259" key="19">
    <source>
        <dbReference type="Pfam" id="PF07992"/>
    </source>
</evidence>
<feature type="disulfide bond" description="Redox-active" evidence="15">
    <location>
        <begin position="96"/>
        <end position="101"/>
    </location>
</feature>
<evidence type="ECO:0000313" key="21">
    <source>
        <dbReference type="Proteomes" id="UP000007797"/>
    </source>
</evidence>
<dbReference type="GeneID" id="14873725"/>
<reference evidence="21" key="1">
    <citation type="journal article" date="2011" name="Genome Res.">
        <title>Phylogeny-wide analysis of social amoeba genomes highlights ancient origins for complex intercellular communication.</title>
        <authorList>
            <person name="Heidel A.J."/>
            <person name="Lawal H.M."/>
            <person name="Felder M."/>
            <person name="Schilde C."/>
            <person name="Helps N.R."/>
            <person name="Tunggal B."/>
            <person name="Rivero F."/>
            <person name="John U."/>
            <person name="Schleicher M."/>
            <person name="Eichinger L."/>
            <person name="Platzer M."/>
            <person name="Noegel A.A."/>
            <person name="Schaap P."/>
            <person name="Gloeckner G."/>
        </authorList>
    </citation>
    <scope>NUCLEOTIDE SEQUENCE [LARGE SCALE GENOMIC DNA]</scope>
    <source>
        <strain evidence="21">SH3</strain>
    </source>
</reference>
<dbReference type="GO" id="GO:0005739">
    <property type="term" value="C:mitochondrion"/>
    <property type="evidence" value="ECO:0007669"/>
    <property type="project" value="UniProtKB-SubCell"/>
</dbReference>
<dbReference type="GO" id="GO:0050661">
    <property type="term" value="F:NADP binding"/>
    <property type="evidence" value="ECO:0007669"/>
    <property type="project" value="EnsemblProtists"/>
</dbReference>
<evidence type="ECO:0000256" key="17">
    <source>
        <dbReference type="RuleBase" id="RU365016"/>
    </source>
</evidence>
<feature type="binding site" evidence="14">
    <location>
        <position position="316"/>
    </location>
    <ligand>
        <name>NAD(+)</name>
        <dbReference type="ChEBI" id="CHEBI:57540"/>
    </ligand>
</feature>
<dbReference type="Pfam" id="PF02852">
    <property type="entry name" value="Pyr_redox_dim"/>
    <property type="match status" value="1"/>
</dbReference>
<evidence type="ECO:0000256" key="8">
    <source>
        <dbReference type="ARBA" id="ARBA00022946"/>
    </source>
</evidence>
<dbReference type="PRINTS" id="PR00411">
    <property type="entry name" value="PNDRDTASEI"/>
</dbReference>
<dbReference type="Proteomes" id="UP000007797">
    <property type="component" value="Unassembled WGS sequence"/>
</dbReference>
<evidence type="ECO:0000256" key="5">
    <source>
        <dbReference type="ARBA" id="ARBA00022630"/>
    </source>
</evidence>
<comment type="subcellular location">
    <subcellularLocation>
        <location evidence="2 17">Cytoplasm</location>
    </subcellularLocation>
    <subcellularLocation>
        <location evidence="1">Mitochondrion</location>
    </subcellularLocation>
</comment>
<dbReference type="GO" id="GO:0034599">
    <property type="term" value="P:cellular response to oxidative stress"/>
    <property type="evidence" value="ECO:0007669"/>
    <property type="project" value="TreeGrafter"/>
</dbReference>
<dbReference type="PRINTS" id="PR00368">
    <property type="entry name" value="FADPNR"/>
</dbReference>
<dbReference type="AlphaFoldDB" id="F4PU44"/>
<evidence type="ECO:0000256" key="11">
    <source>
        <dbReference type="ARBA" id="ARBA00023157"/>
    </source>
</evidence>
<dbReference type="GO" id="GO:0031154">
    <property type="term" value="P:culmination involved in sorocarp development"/>
    <property type="evidence" value="ECO:0007669"/>
    <property type="project" value="EnsemblProtists"/>
</dbReference>
<feature type="binding site" evidence="14">
    <location>
        <position position="169"/>
    </location>
    <ligand>
        <name>FAD</name>
        <dbReference type="ChEBI" id="CHEBI:57692"/>
    </ligand>
</feature>
<keyword evidence="14" id="KW-0547">Nucleotide-binding</keyword>
<evidence type="ECO:0000256" key="16">
    <source>
        <dbReference type="RuleBase" id="RU003691"/>
    </source>
</evidence>
<sequence>MIKSSLEGLFKRTLLIVNPLSISSSSIYQSNKQQQQQQQQQQFKYRYFTSTTMSDNNHFQYLVLGGGSGGVSSARRAAKYGVKTAIVEAGRIGGTCVNVGCVPKKVMWNTANLAEQLHSAPSYGFKGADSIKHDWATIKQSRDAYILRLNTIYQNMLNNSGVTSIRGWGKLVGKNAVEVDGKVYTADHILIATGGRPEIPNVPGANLGLTSDGFFDIGELPETAVIVGAGYIAVELAGILHALGCKTKLVIRHDHFLRTFDDMLSRELMAQMRATGLEIVTDSTISKVEKNDAGKIVVTTNHTALEPVDTLIWAIGREPIVKDIGLEAAGVELDTRGYIKVDDFQNTTTQGVYAIGDVIGHLLLTPVAIQAGRRLAERLFNGKTNLKFDYDTVPTVIFSHPPIGTVGLTEKEAIDKYGKDNVKVYNSSFTNMFYAVNDTYKPKTFMKLIVTGPEEKVLGIHSIGIGSDEMIQGFAVAIKMGATKEDLDNTCAIHPTASEELVLFT</sequence>
<dbReference type="InterPro" id="IPR023753">
    <property type="entry name" value="FAD/NAD-binding_dom"/>
</dbReference>
<dbReference type="InterPro" id="IPR036188">
    <property type="entry name" value="FAD/NAD-bd_sf"/>
</dbReference>
<dbReference type="STRING" id="1054147.F4PU44"/>
<dbReference type="InterPro" id="IPR001100">
    <property type="entry name" value="Pyr_nuc-diS_OxRdtase"/>
</dbReference>
<dbReference type="InterPro" id="IPR016156">
    <property type="entry name" value="FAD/NAD-linked_Rdtase_dimer_sf"/>
</dbReference>
<keyword evidence="5 16" id="KW-0285">Flavoprotein</keyword>
<proteinExistence type="inferred from homology"/>
<evidence type="ECO:0000313" key="20">
    <source>
        <dbReference type="EMBL" id="EGG20970.1"/>
    </source>
</evidence>
<comment type="cofactor">
    <cofactor evidence="14">
        <name>FAD</name>
        <dbReference type="ChEBI" id="CHEBI:57692"/>
    </cofactor>
    <text evidence="14">Binds 1 FAD per subunit.</text>
</comment>
<dbReference type="PANTHER" id="PTHR42737:SF2">
    <property type="entry name" value="GLUTATHIONE REDUCTASE"/>
    <property type="match status" value="1"/>
</dbReference>
<feature type="binding site" evidence="14">
    <location>
        <position position="357"/>
    </location>
    <ligand>
        <name>FAD</name>
        <dbReference type="ChEBI" id="CHEBI:57692"/>
    </ligand>
</feature>
<dbReference type="InterPro" id="IPR012999">
    <property type="entry name" value="Pyr_OxRdtase_I_AS"/>
</dbReference>
<dbReference type="SUPFAM" id="SSF51905">
    <property type="entry name" value="FAD/NAD(P)-binding domain"/>
    <property type="match status" value="1"/>
</dbReference>
<feature type="binding site" evidence="14">
    <location>
        <position position="105"/>
    </location>
    <ligand>
        <name>FAD</name>
        <dbReference type="ChEBI" id="CHEBI:57692"/>
    </ligand>
</feature>
<gene>
    <name evidence="20" type="primary">gsr</name>
    <name evidence="20" type="ORF">DFA_00839</name>
</gene>
<dbReference type="PROSITE" id="PS00076">
    <property type="entry name" value="PYRIDINE_REDOX_1"/>
    <property type="match status" value="1"/>
</dbReference>
<dbReference type="NCBIfam" id="NF004776">
    <property type="entry name" value="PRK06116.1"/>
    <property type="match status" value="1"/>
</dbReference>
<dbReference type="KEGG" id="dfa:DFA_00839"/>
<evidence type="ECO:0000256" key="12">
    <source>
        <dbReference type="ARBA" id="ARBA00023284"/>
    </source>
</evidence>
<dbReference type="GO" id="GO:0043295">
    <property type="term" value="F:glutathione binding"/>
    <property type="evidence" value="ECO:0007669"/>
    <property type="project" value="EnsemblProtists"/>
</dbReference>
<dbReference type="OMA" id="MSKHYDY"/>
<name>F4PU44_CACFS</name>
<dbReference type="OrthoDB" id="5956163at2759"/>
<keyword evidence="14" id="KW-0520">NAD</keyword>
<dbReference type="GO" id="GO:0050660">
    <property type="term" value="F:flavin adenine dinucleotide binding"/>
    <property type="evidence" value="ECO:0007669"/>
    <property type="project" value="InterPro"/>
</dbReference>
<keyword evidence="21" id="KW-1185">Reference proteome</keyword>
<keyword evidence="4 17" id="KW-0963">Cytoplasm</keyword>
<dbReference type="FunFam" id="3.30.390.30:FF:000003">
    <property type="entry name" value="Glutathione reductase"/>
    <property type="match status" value="1"/>
</dbReference>
<keyword evidence="7 17" id="KW-0521">NADP</keyword>
<evidence type="ECO:0000256" key="6">
    <source>
        <dbReference type="ARBA" id="ARBA00022827"/>
    </source>
</evidence>
<evidence type="ECO:0000256" key="7">
    <source>
        <dbReference type="ARBA" id="ARBA00022857"/>
    </source>
</evidence>
<evidence type="ECO:0000256" key="4">
    <source>
        <dbReference type="ARBA" id="ARBA00022490"/>
    </source>
</evidence>
<dbReference type="PIRSF" id="PIRSF000350">
    <property type="entry name" value="Mercury_reductase_MerA"/>
    <property type="match status" value="1"/>
</dbReference>
<dbReference type="Gene3D" id="3.30.390.30">
    <property type="match status" value="1"/>
</dbReference>
<dbReference type="InterPro" id="IPR006322">
    <property type="entry name" value="Glutathione_Rdtase_euk/bac"/>
</dbReference>
<evidence type="ECO:0000256" key="13">
    <source>
        <dbReference type="PIRSR" id="PIRSR000350-2"/>
    </source>
</evidence>